<comment type="cofactor">
    <cofactor evidence="1">
        <name>Zn(2+)</name>
        <dbReference type="ChEBI" id="CHEBI:29105"/>
    </cofactor>
</comment>
<dbReference type="InterPro" id="IPR000834">
    <property type="entry name" value="Peptidase_M14"/>
</dbReference>
<dbReference type="InterPro" id="IPR055438">
    <property type="entry name" value="AstE_AspA_cat"/>
</dbReference>
<accession>A0A1M6P441</accession>
<dbReference type="STRING" id="1123071.SAMN02745181_3069"/>
<evidence type="ECO:0000256" key="2">
    <source>
        <dbReference type="ARBA" id="ARBA00022723"/>
    </source>
</evidence>
<gene>
    <name evidence="7" type="ORF">SAMN02745181_3069</name>
</gene>
<dbReference type="EMBL" id="FQYR01000005">
    <property type="protein sequence ID" value="SHK02691.1"/>
    <property type="molecule type" value="Genomic_DNA"/>
</dbReference>
<dbReference type="AlphaFoldDB" id="A0A1M6P441"/>
<keyword evidence="4" id="KW-0862">Zinc</keyword>
<dbReference type="GO" id="GO:0004181">
    <property type="term" value="F:metallocarboxypeptidase activity"/>
    <property type="evidence" value="ECO:0007669"/>
    <property type="project" value="InterPro"/>
</dbReference>
<dbReference type="GO" id="GO:0006508">
    <property type="term" value="P:proteolysis"/>
    <property type="evidence" value="ECO:0007669"/>
    <property type="project" value="InterPro"/>
</dbReference>
<keyword evidence="2" id="KW-0479">Metal-binding</keyword>
<keyword evidence="8" id="KW-1185">Reference proteome</keyword>
<keyword evidence="3" id="KW-0378">Hydrolase</keyword>
<dbReference type="Gene3D" id="3.40.630.10">
    <property type="entry name" value="Zn peptidases"/>
    <property type="match status" value="1"/>
</dbReference>
<dbReference type="GO" id="GO:0016788">
    <property type="term" value="F:hydrolase activity, acting on ester bonds"/>
    <property type="evidence" value="ECO:0007669"/>
    <property type="project" value="InterPro"/>
</dbReference>
<dbReference type="CDD" id="cd06231">
    <property type="entry name" value="M14_REP34-like"/>
    <property type="match status" value="1"/>
</dbReference>
<dbReference type="PROSITE" id="PS52035">
    <property type="entry name" value="PEPTIDASE_M14"/>
    <property type="match status" value="1"/>
</dbReference>
<evidence type="ECO:0000256" key="4">
    <source>
        <dbReference type="ARBA" id="ARBA00022833"/>
    </source>
</evidence>
<dbReference type="Proteomes" id="UP000184510">
    <property type="component" value="Unassembled WGS sequence"/>
</dbReference>
<evidence type="ECO:0000313" key="8">
    <source>
        <dbReference type="Proteomes" id="UP000184510"/>
    </source>
</evidence>
<name>A0A1M6P441_9BACT</name>
<dbReference type="InParanoid" id="A0A1M6P441"/>
<organism evidence="7 8">
    <name type="scientific">Rubritalea squalenifaciens DSM 18772</name>
    <dbReference type="NCBI Taxonomy" id="1123071"/>
    <lineage>
        <taxon>Bacteria</taxon>
        <taxon>Pseudomonadati</taxon>
        <taxon>Verrucomicrobiota</taxon>
        <taxon>Verrucomicrobiia</taxon>
        <taxon>Verrucomicrobiales</taxon>
        <taxon>Rubritaleaceae</taxon>
        <taxon>Rubritalea</taxon>
    </lineage>
</organism>
<reference evidence="7 8" key="1">
    <citation type="submission" date="2016-11" db="EMBL/GenBank/DDBJ databases">
        <authorList>
            <person name="Jaros S."/>
            <person name="Januszkiewicz K."/>
            <person name="Wedrychowicz H."/>
        </authorList>
    </citation>
    <scope>NUCLEOTIDE SEQUENCE [LARGE SCALE GENOMIC DNA]</scope>
    <source>
        <strain evidence="7 8">DSM 18772</strain>
    </source>
</reference>
<feature type="active site" description="Proton donor/acceptor" evidence="5">
    <location>
        <position position="242"/>
    </location>
</feature>
<evidence type="ECO:0000256" key="5">
    <source>
        <dbReference type="PROSITE-ProRule" id="PRU01379"/>
    </source>
</evidence>
<feature type="domain" description="Peptidase M14" evidence="6">
    <location>
        <begin position="23"/>
        <end position="267"/>
    </location>
</feature>
<evidence type="ECO:0000259" key="6">
    <source>
        <dbReference type="PROSITE" id="PS52035"/>
    </source>
</evidence>
<comment type="similarity">
    <text evidence="5">Belongs to the peptidase M14 family.</text>
</comment>
<dbReference type="Pfam" id="PF24827">
    <property type="entry name" value="AstE_AspA_cat"/>
    <property type="match status" value="1"/>
</dbReference>
<dbReference type="SUPFAM" id="SSF53187">
    <property type="entry name" value="Zn-dependent exopeptidases"/>
    <property type="match status" value="1"/>
</dbReference>
<evidence type="ECO:0000256" key="3">
    <source>
        <dbReference type="ARBA" id="ARBA00022801"/>
    </source>
</evidence>
<proteinExistence type="inferred from homology"/>
<sequence length="271" mass="30596">MRENVKTSGISHKRALKVVGGTVSFPLMDVRKLIEQMDSELRALGASGELICEVGGYPVYAYRIEKDGGKKVYLSSGIHGDEPAGPLALLELIQRGGLDESCSWCVCPILNPTGLAAGTRENAEGYDLNRDYLRFKTEEVRAHAKWLEGVQADLAVSLHEDWESTGFYYYEINQLEDRPERYERIVEAVTPHLPMEPMNLIDDHDVRKPGWIYHHCDADEPENWPEAIYLAKRGCPLSFTFETPSSEELGKRVECHVAAVNSLMQLYHSQR</sequence>
<evidence type="ECO:0000313" key="7">
    <source>
        <dbReference type="EMBL" id="SHK02691.1"/>
    </source>
</evidence>
<dbReference type="GO" id="GO:0008270">
    <property type="term" value="F:zinc ion binding"/>
    <property type="evidence" value="ECO:0007669"/>
    <property type="project" value="InterPro"/>
</dbReference>
<protein>
    <submittedName>
        <fullName evidence="7">Succinylglutamate desuccinylase / Aspartoacylase family protein</fullName>
    </submittedName>
</protein>
<evidence type="ECO:0000256" key="1">
    <source>
        <dbReference type="ARBA" id="ARBA00001947"/>
    </source>
</evidence>